<dbReference type="Proteomes" id="UP000824120">
    <property type="component" value="Chromosome 7"/>
</dbReference>
<evidence type="ECO:0000313" key="2">
    <source>
        <dbReference type="Proteomes" id="UP000824120"/>
    </source>
</evidence>
<organism evidence="1 2">
    <name type="scientific">Solanum commersonii</name>
    <name type="common">Commerson's wild potato</name>
    <name type="synonym">Commerson's nightshade</name>
    <dbReference type="NCBI Taxonomy" id="4109"/>
    <lineage>
        <taxon>Eukaryota</taxon>
        <taxon>Viridiplantae</taxon>
        <taxon>Streptophyta</taxon>
        <taxon>Embryophyta</taxon>
        <taxon>Tracheophyta</taxon>
        <taxon>Spermatophyta</taxon>
        <taxon>Magnoliopsida</taxon>
        <taxon>eudicotyledons</taxon>
        <taxon>Gunneridae</taxon>
        <taxon>Pentapetalae</taxon>
        <taxon>asterids</taxon>
        <taxon>lamiids</taxon>
        <taxon>Solanales</taxon>
        <taxon>Solanaceae</taxon>
        <taxon>Solanoideae</taxon>
        <taxon>Solaneae</taxon>
        <taxon>Solanum</taxon>
    </lineage>
</organism>
<keyword evidence="2" id="KW-1185">Reference proteome</keyword>
<dbReference type="EMBL" id="JACXVP010000007">
    <property type="protein sequence ID" value="KAG5593764.1"/>
    <property type="molecule type" value="Genomic_DNA"/>
</dbReference>
<reference evidence="1 2" key="1">
    <citation type="submission" date="2020-09" db="EMBL/GenBank/DDBJ databases">
        <title>De no assembly of potato wild relative species, Solanum commersonii.</title>
        <authorList>
            <person name="Cho K."/>
        </authorList>
    </citation>
    <scope>NUCLEOTIDE SEQUENCE [LARGE SCALE GENOMIC DNA]</scope>
    <source>
        <strain evidence="1">LZ3.2</strain>
        <tissue evidence="1">Leaf</tissue>
    </source>
</reference>
<dbReference type="OrthoDB" id="1736747at2759"/>
<proteinExistence type="predicted"/>
<gene>
    <name evidence="1" type="ORF">H5410_034996</name>
</gene>
<evidence type="ECO:0000313" key="1">
    <source>
        <dbReference type="EMBL" id="KAG5593764.1"/>
    </source>
</evidence>
<accession>A0A9J5Y3B7</accession>
<dbReference type="AlphaFoldDB" id="A0A9J5Y3B7"/>
<name>A0A9J5Y3B7_SOLCO</name>
<comment type="caution">
    <text evidence="1">The sequence shown here is derived from an EMBL/GenBank/DDBJ whole genome shotgun (WGS) entry which is preliminary data.</text>
</comment>
<protein>
    <submittedName>
        <fullName evidence="1">Uncharacterized protein</fullName>
    </submittedName>
</protein>
<sequence>MPLGANSKSKEIWNGVVERCEKRLSRKVEERIDAHEKEFLWHGEKEYKGFHLVEWKTLLLSKKQEDRNKNIRKRNKSLLMKWLWRFPLEDQSLWGRVIRAKYGKEGPRKTKEVTSTYGTGLWRSIRNLWHGFYAKPNVM</sequence>